<dbReference type="PANTHER" id="PTHR43563:SF1">
    <property type="entry name" value="AMINE OXIDASE [FLAVIN-CONTAINING] B"/>
    <property type="match status" value="1"/>
</dbReference>
<comment type="caution">
    <text evidence="3">The sequence shown here is derived from an EMBL/GenBank/DDBJ whole genome shotgun (WGS) entry which is preliminary data.</text>
</comment>
<comment type="similarity">
    <text evidence="1">Belongs to the flavin monoamine oxidase family.</text>
</comment>
<organism evidence="3 4">
    <name type="scientific">Thermomonospora umbrina</name>
    <dbReference type="NCBI Taxonomy" id="111806"/>
    <lineage>
        <taxon>Bacteria</taxon>
        <taxon>Bacillati</taxon>
        <taxon>Actinomycetota</taxon>
        <taxon>Actinomycetes</taxon>
        <taxon>Streptosporangiales</taxon>
        <taxon>Thermomonosporaceae</taxon>
        <taxon>Thermomonospora</taxon>
    </lineage>
</organism>
<keyword evidence="4" id="KW-1185">Reference proteome</keyword>
<dbReference type="Proteomes" id="UP000256661">
    <property type="component" value="Unassembled WGS sequence"/>
</dbReference>
<evidence type="ECO:0000313" key="3">
    <source>
        <dbReference type="EMBL" id="REE97728.1"/>
    </source>
</evidence>
<dbReference type="InterPro" id="IPR002937">
    <property type="entry name" value="Amino_oxidase"/>
</dbReference>
<dbReference type="GO" id="GO:0016491">
    <property type="term" value="F:oxidoreductase activity"/>
    <property type="evidence" value="ECO:0007669"/>
    <property type="project" value="InterPro"/>
</dbReference>
<dbReference type="SUPFAM" id="SSF54373">
    <property type="entry name" value="FAD-linked reductases, C-terminal domain"/>
    <property type="match status" value="1"/>
</dbReference>
<dbReference type="Gene3D" id="3.50.50.60">
    <property type="entry name" value="FAD/NAD(P)-binding domain"/>
    <property type="match status" value="1"/>
</dbReference>
<protein>
    <submittedName>
        <fullName evidence="3">Monoamine oxidase</fullName>
    </submittedName>
</protein>
<proteinExistence type="inferred from homology"/>
<evidence type="ECO:0000259" key="2">
    <source>
        <dbReference type="Pfam" id="PF01593"/>
    </source>
</evidence>
<gene>
    <name evidence="3" type="ORF">DFJ69_3203</name>
</gene>
<accession>A0A3D9SP95</accession>
<dbReference type="OrthoDB" id="337830at2"/>
<name>A0A3D9SP95_9ACTN</name>
<feature type="domain" description="Amine oxidase" evidence="2">
    <location>
        <begin position="13"/>
        <end position="436"/>
    </location>
</feature>
<evidence type="ECO:0000256" key="1">
    <source>
        <dbReference type="ARBA" id="ARBA00005995"/>
    </source>
</evidence>
<dbReference type="InterPro" id="IPR036188">
    <property type="entry name" value="FAD/NAD-bd_sf"/>
</dbReference>
<dbReference type="EMBL" id="QTTT01000001">
    <property type="protein sequence ID" value="REE97728.1"/>
    <property type="molecule type" value="Genomic_DNA"/>
</dbReference>
<dbReference type="Pfam" id="PF01593">
    <property type="entry name" value="Amino_oxidase"/>
    <property type="match status" value="1"/>
</dbReference>
<dbReference type="PANTHER" id="PTHR43563">
    <property type="entry name" value="AMINE OXIDASE"/>
    <property type="match status" value="1"/>
</dbReference>
<dbReference type="InterPro" id="IPR050703">
    <property type="entry name" value="Flavin_MAO"/>
</dbReference>
<dbReference type="RefSeq" id="WP_116023178.1">
    <property type="nucleotide sequence ID" value="NZ_QTTT01000001.1"/>
</dbReference>
<dbReference type="AlphaFoldDB" id="A0A3D9SP95"/>
<reference evidence="3 4" key="1">
    <citation type="submission" date="2018-08" db="EMBL/GenBank/DDBJ databases">
        <title>Sequencing the genomes of 1000 actinobacteria strains.</title>
        <authorList>
            <person name="Klenk H.-P."/>
        </authorList>
    </citation>
    <scope>NUCLEOTIDE SEQUENCE [LARGE SCALE GENOMIC DNA]</scope>
    <source>
        <strain evidence="3 4">DSM 43927</strain>
    </source>
</reference>
<dbReference type="SUPFAM" id="SSF51905">
    <property type="entry name" value="FAD/NAD(P)-binding domain"/>
    <property type="match status" value="1"/>
</dbReference>
<evidence type="ECO:0000313" key="4">
    <source>
        <dbReference type="Proteomes" id="UP000256661"/>
    </source>
</evidence>
<sequence length="442" mass="47844">MTVSDVVVVGAGFAGLSAAHALVGAGLRTIVLEARDRVGGRVLTRVLPDGTQLDLGGQWVGPTQRHMQRLIAEYGLETYPTPEYGRPILDYGGTRPDRRPDEIVALLDRLDDLSRQIFPERPWDHPRAQEWDTLTLAAWLSTQNAPDTAVRYVGRVIAGGLLSCDAGEVSLLDTLFYVTSGGGTTALLDTVGGAQAYRVGSGAQRLAERLAADLPEGTIRLEEPVRRIVHSPTGAHVETDHGVHPARHVIVAIPPSLAGRIDYSPSLPAQRDALTQRMPAGYALKVHAIYAAPFWRDRGLSGLSTSDSGILTETVDNTPPGSPRAVLTAFAYGIDAHALRRHDPAQRRHLVLDRLAELFGEDARAPEDFIEFDWCDEPWTRGCFSAHPTLGTWTAYGPALRPPIGALHWAGTETASTWNGYFDGAVESGLRAAAEIAPDHRH</sequence>